<dbReference type="PROSITE" id="PS00892">
    <property type="entry name" value="HIT_1"/>
    <property type="match status" value="1"/>
</dbReference>
<keyword evidence="3" id="KW-0489">Methyltransferase</keyword>
<dbReference type="InterPro" id="IPR019808">
    <property type="entry name" value="Histidine_triad_CS"/>
</dbReference>
<dbReference type="PROSITE" id="PS51084">
    <property type="entry name" value="HIT_2"/>
    <property type="match status" value="1"/>
</dbReference>
<comment type="caution">
    <text evidence="3">The sequence shown here is derived from an EMBL/GenBank/DDBJ whole genome shotgun (WGS) entry which is preliminary data.</text>
</comment>
<keyword evidence="4" id="KW-1185">Reference proteome</keyword>
<dbReference type="Gene3D" id="3.30.428.10">
    <property type="entry name" value="HIT-like"/>
    <property type="match status" value="1"/>
</dbReference>
<dbReference type="InterPro" id="IPR036265">
    <property type="entry name" value="HIT-like_sf"/>
</dbReference>
<protein>
    <submittedName>
        <fullName evidence="3">HIT family protein</fullName>
        <ecNumber evidence="3">2.1.1.-</ecNumber>
    </submittedName>
</protein>
<dbReference type="PRINTS" id="PR00332">
    <property type="entry name" value="HISTRIAD"/>
</dbReference>
<dbReference type="InterPro" id="IPR011146">
    <property type="entry name" value="HIT-like"/>
</dbReference>
<dbReference type="GO" id="GO:0032259">
    <property type="term" value="P:methylation"/>
    <property type="evidence" value="ECO:0007669"/>
    <property type="project" value="UniProtKB-KW"/>
</dbReference>
<organism evidence="3 4">
    <name type="scientific">Actinoplanes sandaracinus</name>
    <dbReference type="NCBI Taxonomy" id="3045177"/>
    <lineage>
        <taxon>Bacteria</taxon>
        <taxon>Bacillati</taxon>
        <taxon>Actinomycetota</taxon>
        <taxon>Actinomycetes</taxon>
        <taxon>Micromonosporales</taxon>
        <taxon>Micromonosporaceae</taxon>
        <taxon>Actinoplanes</taxon>
    </lineage>
</organism>
<keyword evidence="3" id="KW-0808">Transferase</keyword>
<sequence>MADCVFCGIVAGSIPAFMVASSPAGLAFLDIRPVFKGHVLVIPRPHIVTLPDMPPADLGEYFRFVQLITAAVPAATQARGTFVAMNNIVSQSVPHLHTHVVPRTKGDGLRGFFWPRGKYESDDEATGIAAAVGKEYLRLSVAETGRRE</sequence>
<name>A0ABT6WF64_9ACTN</name>
<dbReference type="EC" id="2.1.1.-" evidence="3"/>
<evidence type="ECO:0000256" key="1">
    <source>
        <dbReference type="PROSITE-ProRule" id="PRU00464"/>
    </source>
</evidence>
<proteinExistence type="predicted"/>
<dbReference type="EMBL" id="JASCTH010000004">
    <property type="protein sequence ID" value="MDI6098368.1"/>
    <property type="molecule type" value="Genomic_DNA"/>
</dbReference>
<evidence type="ECO:0000313" key="3">
    <source>
        <dbReference type="EMBL" id="MDI6098368.1"/>
    </source>
</evidence>
<dbReference type="Proteomes" id="UP001241758">
    <property type="component" value="Unassembled WGS sequence"/>
</dbReference>
<gene>
    <name evidence="3" type="ORF">QLQ12_07100</name>
</gene>
<evidence type="ECO:0000313" key="4">
    <source>
        <dbReference type="Proteomes" id="UP001241758"/>
    </source>
</evidence>
<dbReference type="RefSeq" id="WP_282757989.1">
    <property type="nucleotide sequence ID" value="NZ_JASCTH010000004.1"/>
</dbReference>
<dbReference type="PANTHER" id="PTHR46648:SF1">
    <property type="entry name" value="ADENOSINE 5'-MONOPHOSPHORAMIDASE HNT1"/>
    <property type="match status" value="1"/>
</dbReference>
<dbReference type="InterPro" id="IPR001310">
    <property type="entry name" value="Histidine_triad_HIT"/>
</dbReference>
<evidence type="ECO:0000259" key="2">
    <source>
        <dbReference type="PROSITE" id="PS51084"/>
    </source>
</evidence>
<dbReference type="GO" id="GO:0008168">
    <property type="term" value="F:methyltransferase activity"/>
    <property type="evidence" value="ECO:0007669"/>
    <property type="project" value="UniProtKB-KW"/>
</dbReference>
<feature type="short sequence motif" description="Histidine triad motif" evidence="1">
    <location>
        <begin position="95"/>
        <end position="99"/>
    </location>
</feature>
<dbReference type="SUPFAM" id="SSF54197">
    <property type="entry name" value="HIT-like"/>
    <property type="match status" value="1"/>
</dbReference>
<accession>A0ABT6WF64</accession>
<dbReference type="PANTHER" id="PTHR46648">
    <property type="entry name" value="HIT FAMILY PROTEIN 1"/>
    <property type="match status" value="1"/>
</dbReference>
<feature type="domain" description="HIT" evidence="2">
    <location>
        <begin position="5"/>
        <end position="110"/>
    </location>
</feature>
<dbReference type="Pfam" id="PF01230">
    <property type="entry name" value="HIT"/>
    <property type="match status" value="1"/>
</dbReference>
<reference evidence="3 4" key="1">
    <citation type="submission" date="2023-05" db="EMBL/GenBank/DDBJ databases">
        <title>Actinoplanes sp. NEAU-A12 genome sequencing.</title>
        <authorList>
            <person name="Wang Z.-S."/>
        </authorList>
    </citation>
    <scope>NUCLEOTIDE SEQUENCE [LARGE SCALE GENOMIC DNA]</scope>
    <source>
        <strain evidence="3 4">NEAU-A12</strain>
    </source>
</reference>